<name>A0A9P6JSE5_9AGAR</name>
<accession>A0A9P6JSE5</accession>
<comment type="caution">
    <text evidence="2">The sequence shown here is derived from an EMBL/GenBank/DDBJ whole genome shotgun (WGS) entry which is preliminary data.</text>
</comment>
<evidence type="ECO:0000313" key="2">
    <source>
        <dbReference type="EMBL" id="KAF9530853.1"/>
    </source>
</evidence>
<protein>
    <submittedName>
        <fullName evidence="2">Uncharacterized protein</fullName>
    </submittedName>
</protein>
<organism evidence="2 3">
    <name type="scientific">Crepidotus variabilis</name>
    <dbReference type="NCBI Taxonomy" id="179855"/>
    <lineage>
        <taxon>Eukaryota</taxon>
        <taxon>Fungi</taxon>
        <taxon>Dikarya</taxon>
        <taxon>Basidiomycota</taxon>
        <taxon>Agaricomycotina</taxon>
        <taxon>Agaricomycetes</taxon>
        <taxon>Agaricomycetidae</taxon>
        <taxon>Agaricales</taxon>
        <taxon>Agaricineae</taxon>
        <taxon>Crepidotaceae</taxon>
        <taxon>Crepidotus</taxon>
    </lineage>
</organism>
<sequence>MYVRTFQHFSHLHSPPERSSPILPSNLRSPPNEPHLSRPPSSRSVSEYPPLHISLISLYHRSLFVLILPLFALRSSVLPRLTPKPLTKPPHTSLALTLHPWHSRPLTSRKTTCQPPAYSVLTSPAPNSAALILYFFPRVSSWRCFS</sequence>
<gene>
    <name evidence="2" type="ORF">CPB83DRAFT_849749</name>
</gene>
<evidence type="ECO:0000256" key="1">
    <source>
        <dbReference type="SAM" id="MobiDB-lite"/>
    </source>
</evidence>
<dbReference type="Proteomes" id="UP000807306">
    <property type="component" value="Unassembled WGS sequence"/>
</dbReference>
<evidence type="ECO:0000313" key="3">
    <source>
        <dbReference type="Proteomes" id="UP000807306"/>
    </source>
</evidence>
<keyword evidence="3" id="KW-1185">Reference proteome</keyword>
<proteinExistence type="predicted"/>
<reference evidence="2" key="1">
    <citation type="submission" date="2020-11" db="EMBL/GenBank/DDBJ databases">
        <authorList>
            <consortium name="DOE Joint Genome Institute"/>
            <person name="Ahrendt S."/>
            <person name="Riley R."/>
            <person name="Andreopoulos W."/>
            <person name="Labutti K."/>
            <person name="Pangilinan J."/>
            <person name="Ruiz-Duenas F.J."/>
            <person name="Barrasa J.M."/>
            <person name="Sanchez-Garcia M."/>
            <person name="Camarero S."/>
            <person name="Miyauchi S."/>
            <person name="Serrano A."/>
            <person name="Linde D."/>
            <person name="Babiker R."/>
            <person name="Drula E."/>
            <person name="Ayuso-Fernandez I."/>
            <person name="Pacheco R."/>
            <person name="Padilla G."/>
            <person name="Ferreira P."/>
            <person name="Barriuso J."/>
            <person name="Kellner H."/>
            <person name="Castanera R."/>
            <person name="Alfaro M."/>
            <person name="Ramirez L."/>
            <person name="Pisabarro A.G."/>
            <person name="Kuo A."/>
            <person name="Tritt A."/>
            <person name="Lipzen A."/>
            <person name="He G."/>
            <person name="Yan M."/>
            <person name="Ng V."/>
            <person name="Cullen D."/>
            <person name="Martin F."/>
            <person name="Rosso M.-N."/>
            <person name="Henrissat B."/>
            <person name="Hibbett D."/>
            <person name="Martinez A.T."/>
            <person name="Grigoriev I.V."/>
        </authorList>
    </citation>
    <scope>NUCLEOTIDE SEQUENCE</scope>
    <source>
        <strain evidence="2">CBS 506.95</strain>
    </source>
</reference>
<feature type="region of interest" description="Disordered" evidence="1">
    <location>
        <begin position="1"/>
        <end position="46"/>
    </location>
</feature>
<dbReference type="AlphaFoldDB" id="A0A9P6JSE5"/>
<dbReference type="EMBL" id="MU157837">
    <property type="protein sequence ID" value="KAF9530853.1"/>
    <property type="molecule type" value="Genomic_DNA"/>
</dbReference>